<dbReference type="GO" id="GO:0003700">
    <property type="term" value="F:DNA-binding transcription factor activity"/>
    <property type="evidence" value="ECO:0007669"/>
    <property type="project" value="InterPro"/>
</dbReference>
<dbReference type="PANTHER" id="PTHR30204">
    <property type="entry name" value="REDOX-CYCLING DRUG-SENSING TRANSCRIPTIONAL ACTIVATOR SOXR"/>
    <property type="match status" value="1"/>
</dbReference>
<dbReference type="Proteomes" id="UP000031278">
    <property type="component" value="Unassembled WGS sequence"/>
</dbReference>
<dbReference type="InterPro" id="IPR000551">
    <property type="entry name" value="MerR-type_HTH_dom"/>
</dbReference>
<dbReference type="AlphaFoldDB" id="A0A0B9FVS6"/>
<evidence type="ECO:0000256" key="2">
    <source>
        <dbReference type="ARBA" id="ARBA00023015"/>
    </source>
</evidence>
<dbReference type="PANTHER" id="PTHR30204:SF69">
    <property type="entry name" value="MERR-FAMILY TRANSCRIPTIONAL REGULATOR"/>
    <property type="match status" value="1"/>
</dbReference>
<dbReference type="Gene3D" id="1.10.1660.10">
    <property type="match status" value="1"/>
</dbReference>
<evidence type="ECO:0000313" key="7">
    <source>
        <dbReference type="Proteomes" id="UP000031278"/>
    </source>
</evidence>
<dbReference type="InterPro" id="IPR009061">
    <property type="entry name" value="DNA-bd_dom_put_sf"/>
</dbReference>
<proteinExistence type="predicted"/>
<dbReference type="SMART" id="SM00422">
    <property type="entry name" value="HTH_MERR"/>
    <property type="match status" value="1"/>
</dbReference>
<keyword evidence="1" id="KW-0678">Repressor</keyword>
<feature type="domain" description="HTH merR-type" evidence="5">
    <location>
        <begin position="1"/>
        <end position="67"/>
    </location>
</feature>
<dbReference type="SUPFAM" id="SSF46955">
    <property type="entry name" value="Putative DNA-binding domain"/>
    <property type="match status" value="1"/>
</dbReference>
<evidence type="ECO:0000256" key="1">
    <source>
        <dbReference type="ARBA" id="ARBA00022491"/>
    </source>
</evidence>
<dbReference type="GO" id="GO:0003677">
    <property type="term" value="F:DNA binding"/>
    <property type="evidence" value="ECO:0007669"/>
    <property type="project" value="UniProtKB-KW"/>
</dbReference>
<keyword evidence="3" id="KW-0238">DNA-binding</keyword>
<dbReference type="PROSITE" id="PS50937">
    <property type="entry name" value="HTH_MERR_2"/>
    <property type="match status" value="1"/>
</dbReference>
<sequence length="113" mass="12780">MFIGEAAKKSGASERAIRLYESMGLLAVARLGNYRVFSEADVEFIRLIKEGQSLGLHLSELKGLVDGENDFDWGKVLQLLEHKQYEIALQIKTLEAKSVRIAEYRQSIAQCDY</sequence>
<dbReference type="Pfam" id="PF13411">
    <property type="entry name" value="MerR_1"/>
    <property type="match status" value="1"/>
</dbReference>
<accession>A0A0B9FVS6</accession>
<name>A0A0B9FVS6_9GAMM</name>
<comment type="caution">
    <text evidence="6">The sequence shown here is derived from an EMBL/GenBank/DDBJ whole genome shotgun (WGS) entry which is preliminary data.</text>
</comment>
<evidence type="ECO:0000256" key="3">
    <source>
        <dbReference type="ARBA" id="ARBA00023125"/>
    </source>
</evidence>
<dbReference type="PRINTS" id="PR00040">
    <property type="entry name" value="HTHMERR"/>
</dbReference>
<evidence type="ECO:0000256" key="4">
    <source>
        <dbReference type="ARBA" id="ARBA00023163"/>
    </source>
</evidence>
<organism evidence="6 7">
    <name type="scientific">Photobacterium gaetbulicola</name>
    <dbReference type="NCBI Taxonomy" id="1295392"/>
    <lineage>
        <taxon>Bacteria</taxon>
        <taxon>Pseudomonadati</taxon>
        <taxon>Pseudomonadota</taxon>
        <taxon>Gammaproteobacteria</taxon>
        <taxon>Vibrionales</taxon>
        <taxon>Vibrionaceae</taxon>
        <taxon>Photobacterium</taxon>
    </lineage>
</organism>
<evidence type="ECO:0000313" key="6">
    <source>
        <dbReference type="EMBL" id="KHT60224.1"/>
    </source>
</evidence>
<dbReference type="RefSeq" id="WP_039468526.1">
    <property type="nucleotide sequence ID" value="NZ_JWLZ01000209.1"/>
</dbReference>
<evidence type="ECO:0000259" key="5">
    <source>
        <dbReference type="PROSITE" id="PS50937"/>
    </source>
</evidence>
<dbReference type="InterPro" id="IPR047057">
    <property type="entry name" value="MerR_fam"/>
</dbReference>
<gene>
    <name evidence="6" type="ORF">RJ45_23640</name>
</gene>
<keyword evidence="4" id="KW-0804">Transcription</keyword>
<keyword evidence="2" id="KW-0805">Transcription regulation</keyword>
<reference evidence="6 7" key="1">
    <citation type="submission" date="2014-12" db="EMBL/GenBank/DDBJ databases">
        <title>Genome sequencing of Photobacterium gaetbulicola AD005a.</title>
        <authorList>
            <person name="Adrian T.G.S."/>
            <person name="Chan K.G."/>
        </authorList>
    </citation>
    <scope>NUCLEOTIDE SEQUENCE [LARGE SCALE GENOMIC DNA]</scope>
    <source>
        <strain evidence="6 7">AD005a</strain>
    </source>
</reference>
<protein>
    <recommendedName>
        <fullName evidence="5">HTH merR-type domain-containing protein</fullName>
    </recommendedName>
</protein>
<dbReference type="EMBL" id="JWLZ01000209">
    <property type="protein sequence ID" value="KHT60224.1"/>
    <property type="molecule type" value="Genomic_DNA"/>
</dbReference>